<protein>
    <submittedName>
        <fullName evidence="2">Uncharacterized protein</fullName>
    </submittedName>
</protein>
<keyword evidence="3" id="KW-1185">Reference proteome</keyword>
<sequence>MDIVIWSGAAVSLAGLAGLVWCIVRVWRARKAGLGDAEMRAVLQGVVPLNSAALFLSVIGLMMVVIGILLG</sequence>
<accession>A0ABY6DCS4</accession>
<proteinExistence type="predicted"/>
<feature type="transmembrane region" description="Helical" evidence="1">
    <location>
        <begin position="6"/>
        <end position="27"/>
    </location>
</feature>
<keyword evidence="1" id="KW-1133">Transmembrane helix</keyword>
<evidence type="ECO:0000313" key="3">
    <source>
        <dbReference type="Proteomes" id="UP001064087"/>
    </source>
</evidence>
<dbReference type="RefSeq" id="WP_165193161.1">
    <property type="nucleotide sequence ID" value="NZ_CP106738.1"/>
</dbReference>
<evidence type="ECO:0000256" key="1">
    <source>
        <dbReference type="SAM" id="Phobius"/>
    </source>
</evidence>
<name>A0ABY6DCS4_9RHOB</name>
<keyword evidence="1" id="KW-0472">Membrane</keyword>
<keyword evidence="1" id="KW-0812">Transmembrane</keyword>
<feature type="transmembrane region" description="Helical" evidence="1">
    <location>
        <begin position="47"/>
        <end position="70"/>
    </location>
</feature>
<dbReference type="EMBL" id="CP106738">
    <property type="protein sequence ID" value="UXX82998.1"/>
    <property type="molecule type" value="Genomic_DNA"/>
</dbReference>
<gene>
    <name evidence="2" type="ORF">N7U68_18275</name>
</gene>
<reference evidence="2" key="1">
    <citation type="submission" date="2022-10" db="EMBL/GenBank/DDBJ databases">
        <title>Roseovarius pelagicus sp. nov., isolated from Arctic seawater.</title>
        <authorList>
            <person name="Hong Y.W."/>
            <person name="Hwang C.Y."/>
        </authorList>
    </citation>
    <scope>NUCLEOTIDE SEQUENCE</scope>
    <source>
        <strain evidence="2">HL-MP18</strain>
    </source>
</reference>
<dbReference type="Proteomes" id="UP001064087">
    <property type="component" value="Chromosome"/>
</dbReference>
<organism evidence="2 3">
    <name type="scientific">Roseovarius pelagicus</name>
    <dbReference type="NCBI Taxonomy" id="2980108"/>
    <lineage>
        <taxon>Bacteria</taxon>
        <taxon>Pseudomonadati</taxon>
        <taxon>Pseudomonadota</taxon>
        <taxon>Alphaproteobacteria</taxon>
        <taxon>Rhodobacterales</taxon>
        <taxon>Roseobacteraceae</taxon>
        <taxon>Roseovarius</taxon>
    </lineage>
</organism>
<evidence type="ECO:0000313" key="2">
    <source>
        <dbReference type="EMBL" id="UXX82998.1"/>
    </source>
</evidence>